<dbReference type="Ensembl" id="ENSJJAT00000018809.1">
    <property type="protein sequence ID" value="ENSJJAP00000012325.1"/>
    <property type="gene ID" value="ENSJJAG00000015391.1"/>
</dbReference>
<evidence type="ECO:0000256" key="7">
    <source>
        <dbReference type="ARBA" id="ARBA00058123"/>
    </source>
</evidence>
<dbReference type="GeneID" id="101603200"/>
<gene>
    <name evidence="13" type="primary">Syt13</name>
</gene>
<evidence type="ECO:0000313" key="13">
    <source>
        <dbReference type="Ensembl" id="ENSJJAP00000012325.1"/>
    </source>
</evidence>
<dbReference type="InterPro" id="IPR000008">
    <property type="entry name" value="C2_dom"/>
</dbReference>
<dbReference type="CTD" id="57586"/>
<dbReference type="OrthoDB" id="9997431at2759"/>
<feature type="region of interest" description="Disordered" evidence="11">
    <location>
        <begin position="36"/>
        <end position="69"/>
    </location>
</feature>
<dbReference type="GO" id="GO:0005544">
    <property type="term" value="F:calcium-dependent phospholipid binding"/>
    <property type="evidence" value="ECO:0007669"/>
    <property type="project" value="TreeGrafter"/>
</dbReference>
<keyword evidence="4" id="KW-0677">Repeat</keyword>
<dbReference type="SMART" id="SM00239">
    <property type="entry name" value="C2"/>
    <property type="match status" value="1"/>
</dbReference>
<keyword evidence="3" id="KW-0812">Transmembrane</keyword>
<dbReference type="GO" id="GO:0001786">
    <property type="term" value="F:phosphatidylserine binding"/>
    <property type="evidence" value="ECO:0007669"/>
    <property type="project" value="TreeGrafter"/>
</dbReference>
<feature type="compositionally biased region" description="Basic and acidic residues" evidence="11">
    <location>
        <begin position="40"/>
        <end position="52"/>
    </location>
</feature>
<evidence type="ECO:0000256" key="10">
    <source>
        <dbReference type="ARBA" id="ARBA00074981"/>
    </source>
</evidence>
<dbReference type="AlphaFoldDB" id="A0A8C5KQ48"/>
<comment type="similarity">
    <text evidence="2">Belongs to the synaptotagmin family.</text>
</comment>
<dbReference type="GO" id="GO:0030672">
    <property type="term" value="C:synaptic vesicle membrane"/>
    <property type="evidence" value="ECO:0007669"/>
    <property type="project" value="TreeGrafter"/>
</dbReference>
<dbReference type="GO" id="GO:0031045">
    <property type="term" value="C:dense core granule"/>
    <property type="evidence" value="ECO:0007669"/>
    <property type="project" value="TreeGrafter"/>
</dbReference>
<dbReference type="GO" id="GO:0048488">
    <property type="term" value="P:synaptic vesicle endocytosis"/>
    <property type="evidence" value="ECO:0007669"/>
    <property type="project" value="TreeGrafter"/>
</dbReference>
<dbReference type="FunFam" id="2.60.40.150:FF:000145">
    <property type="entry name" value="Synaptotagmin 13"/>
    <property type="match status" value="1"/>
</dbReference>
<feature type="domain" description="C2" evidence="12">
    <location>
        <begin position="287"/>
        <end position="422"/>
    </location>
</feature>
<evidence type="ECO:0000256" key="1">
    <source>
        <dbReference type="ARBA" id="ARBA00004167"/>
    </source>
</evidence>
<evidence type="ECO:0000256" key="6">
    <source>
        <dbReference type="ARBA" id="ARBA00023136"/>
    </source>
</evidence>
<dbReference type="OMA" id="DEEGQSC"/>
<evidence type="ECO:0000256" key="9">
    <source>
        <dbReference type="ARBA" id="ARBA00067733"/>
    </source>
</evidence>
<keyword evidence="5" id="KW-1133">Transmembrane helix</keyword>
<dbReference type="PANTHER" id="PTHR10024:SF250">
    <property type="entry name" value="SYNAPTOTAGMIN-13"/>
    <property type="match status" value="1"/>
</dbReference>
<dbReference type="PANTHER" id="PTHR10024">
    <property type="entry name" value="SYNAPTOTAGMIN"/>
    <property type="match status" value="1"/>
</dbReference>
<organism evidence="13 14">
    <name type="scientific">Jaculus jaculus</name>
    <name type="common">Lesser Egyptian jerboa</name>
    <dbReference type="NCBI Taxonomy" id="51337"/>
    <lineage>
        <taxon>Eukaryota</taxon>
        <taxon>Metazoa</taxon>
        <taxon>Chordata</taxon>
        <taxon>Craniata</taxon>
        <taxon>Vertebrata</taxon>
        <taxon>Euteleostomi</taxon>
        <taxon>Mammalia</taxon>
        <taxon>Eutheria</taxon>
        <taxon>Euarchontoglires</taxon>
        <taxon>Glires</taxon>
        <taxon>Rodentia</taxon>
        <taxon>Myomorpha</taxon>
        <taxon>Dipodoidea</taxon>
        <taxon>Dipodidae</taxon>
        <taxon>Dipodinae</taxon>
        <taxon>Jaculus</taxon>
    </lineage>
</organism>
<dbReference type="GeneTree" id="ENSGT00940000160226"/>
<keyword evidence="6" id="KW-0472">Membrane</keyword>
<dbReference type="SUPFAM" id="SSF49562">
    <property type="entry name" value="C2 domain (Calcium/lipid-binding domain, CaLB)"/>
    <property type="match status" value="2"/>
</dbReference>
<dbReference type="GO" id="GO:0005886">
    <property type="term" value="C:plasma membrane"/>
    <property type="evidence" value="ECO:0007669"/>
    <property type="project" value="Ensembl"/>
</dbReference>
<keyword evidence="14" id="KW-1185">Reference proteome</keyword>
<dbReference type="GO" id="GO:0000149">
    <property type="term" value="F:SNARE binding"/>
    <property type="evidence" value="ECO:0007669"/>
    <property type="project" value="TreeGrafter"/>
</dbReference>
<dbReference type="RefSeq" id="XP_004657240.1">
    <property type="nucleotide sequence ID" value="XM_004657183.3"/>
</dbReference>
<dbReference type="Gene3D" id="2.60.40.150">
    <property type="entry name" value="C2 domain"/>
    <property type="match status" value="2"/>
</dbReference>
<reference evidence="13" key="1">
    <citation type="submission" date="2025-08" db="UniProtKB">
        <authorList>
            <consortium name="Ensembl"/>
        </authorList>
    </citation>
    <scope>IDENTIFICATION</scope>
</reference>
<reference evidence="13" key="2">
    <citation type="submission" date="2025-09" db="UniProtKB">
        <authorList>
            <consortium name="Ensembl"/>
        </authorList>
    </citation>
    <scope>IDENTIFICATION</scope>
</reference>
<dbReference type="GO" id="GO:0048791">
    <property type="term" value="P:calcium ion-regulated exocytosis of neurotransmitter"/>
    <property type="evidence" value="ECO:0007669"/>
    <property type="project" value="TreeGrafter"/>
</dbReference>
<evidence type="ECO:0000256" key="2">
    <source>
        <dbReference type="ARBA" id="ARBA00006996"/>
    </source>
</evidence>
<evidence type="ECO:0000259" key="12">
    <source>
        <dbReference type="PROSITE" id="PS50004"/>
    </source>
</evidence>
<feature type="domain" description="C2" evidence="12">
    <location>
        <begin position="158"/>
        <end position="275"/>
    </location>
</feature>
<dbReference type="Pfam" id="PF00168">
    <property type="entry name" value="C2"/>
    <property type="match status" value="2"/>
</dbReference>
<dbReference type="CDD" id="cd08677">
    <property type="entry name" value="C2A_Synaptotagmin-13"/>
    <property type="match status" value="1"/>
</dbReference>
<accession>A0A8C5KQ48</accession>
<evidence type="ECO:0000256" key="8">
    <source>
        <dbReference type="ARBA" id="ARBA00065023"/>
    </source>
</evidence>
<comment type="function">
    <text evidence="7">May be involved in transport vesicle docking to the plasma membrane.</text>
</comment>
<evidence type="ECO:0000256" key="11">
    <source>
        <dbReference type="SAM" id="MobiDB-lite"/>
    </source>
</evidence>
<protein>
    <recommendedName>
        <fullName evidence="9">Synaptotagmin-13</fullName>
    </recommendedName>
    <alternativeName>
        <fullName evidence="10">Synaptotagmin XIII</fullName>
    </alternativeName>
</protein>
<dbReference type="GO" id="GO:0030276">
    <property type="term" value="F:clathrin binding"/>
    <property type="evidence" value="ECO:0007669"/>
    <property type="project" value="TreeGrafter"/>
</dbReference>
<dbReference type="PROSITE" id="PS50004">
    <property type="entry name" value="C2"/>
    <property type="match status" value="2"/>
</dbReference>
<dbReference type="GO" id="GO:0030424">
    <property type="term" value="C:axon"/>
    <property type="evidence" value="ECO:0007669"/>
    <property type="project" value="TreeGrafter"/>
</dbReference>
<feature type="compositionally biased region" description="Polar residues" evidence="11">
    <location>
        <begin position="58"/>
        <end position="69"/>
    </location>
</feature>
<proteinExistence type="inferred from homology"/>
<comment type="subunit">
    <text evidence="8">Interacts with NRXN1.</text>
</comment>
<dbReference type="GO" id="GO:0005509">
    <property type="term" value="F:calcium ion binding"/>
    <property type="evidence" value="ECO:0007669"/>
    <property type="project" value="TreeGrafter"/>
</dbReference>
<comment type="subcellular location">
    <subcellularLocation>
        <location evidence="1">Membrane</location>
        <topology evidence="1">Single-pass membrane protein</topology>
    </subcellularLocation>
</comment>
<evidence type="ECO:0000256" key="4">
    <source>
        <dbReference type="ARBA" id="ARBA00022737"/>
    </source>
</evidence>
<dbReference type="FunFam" id="2.60.40.150:FF:000101">
    <property type="entry name" value="Synaptotagmin 13"/>
    <property type="match status" value="1"/>
</dbReference>
<evidence type="ECO:0000256" key="3">
    <source>
        <dbReference type="ARBA" id="ARBA00022692"/>
    </source>
</evidence>
<evidence type="ECO:0000313" key="14">
    <source>
        <dbReference type="Proteomes" id="UP000694385"/>
    </source>
</evidence>
<name>A0A8C5KQ48_JACJA</name>
<evidence type="ECO:0000256" key="5">
    <source>
        <dbReference type="ARBA" id="ARBA00022989"/>
    </source>
</evidence>
<dbReference type="Proteomes" id="UP000694385">
    <property type="component" value="Unassembled WGS sequence"/>
</dbReference>
<dbReference type="InterPro" id="IPR035892">
    <property type="entry name" value="C2_domain_sf"/>
</dbReference>
<sequence length="426" mass="46536">MVLSVPVIALGATLGTATSILALCGVTCLCRHMLPKKGLQPRDPEPDPEKAKPGVLRSAQQFNVQKSTEPVQPRALLKFPDVYGPRPAVTAPEVINYADYTLGTTEEPAAPTSPQAPSDSRLKRQVTEELFILPQNGVVEDVCVMETWNPEKAASWNQAPKLHYCLDYDQKKAELFVTRLEAVTSNHGGGCDCYVQGSVAIRAGSVEAQTALKKRQLHTTWEEGLALPLAEEELASATLTLTLRTCDRFSRHSVAGELHLGLDGVSVPLGTAQWGELKTSSKEPSAGTGEVLLSLSYLPAANRLLVVLIKAKNLHTSQSKELLGKDVSVKVTLKHQGQQLKKKQTKRAKHKMNPVWNEMIMFELPHDLLRASSVELEVLGQGEVGPGCALGRCSLGLHGSGSERSHWEEMLKSPRRQIAMWHLLHL</sequence>